<gene>
    <name evidence="2" type="ORF">BSAL_05270</name>
</gene>
<evidence type="ECO:0000313" key="2">
    <source>
        <dbReference type="EMBL" id="CUG36967.1"/>
    </source>
</evidence>
<keyword evidence="3" id="KW-1185">Reference proteome</keyword>
<evidence type="ECO:0000256" key="1">
    <source>
        <dbReference type="SAM" id="MobiDB-lite"/>
    </source>
</evidence>
<protein>
    <recommendedName>
        <fullName evidence="4">Tetratricopeptide repeat protein</fullName>
    </recommendedName>
</protein>
<dbReference type="Gene3D" id="1.25.40.10">
    <property type="entry name" value="Tetratricopeptide repeat domain"/>
    <property type="match status" value="2"/>
</dbReference>
<dbReference type="EMBL" id="CYKH01000770">
    <property type="protein sequence ID" value="CUG36967.1"/>
    <property type="molecule type" value="Genomic_DNA"/>
</dbReference>
<evidence type="ECO:0000313" key="3">
    <source>
        <dbReference type="Proteomes" id="UP000051952"/>
    </source>
</evidence>
<dbReference type="AlphaFoldDB" id="A0A0S4J0K8"/>
<dbReference type="Pfam" id="PF13174">
    <property type="entry name" value="TPR_6"/>
    <property type="match status" value="1"/>
</dbReference>
<dbReference type="InterPro" id="IPR019734">
    <property type="entry name" value="TPR_rpt"/>
</dbReference>
<sequence length="339" mass="38395">MAQRMDLNTILSLAQSALDMGQVQAACEFYEVGLAQYPNSAEIFEAYAEIMMHFVQDPDRARQMLQHAINVCPNEGHVKYLNMAQLVTGREALDCYRRSYEILINELGRARKKKQQKVIRRTIASVRCGAAELFLTDLCDEPEAEQECETNINDANFYCDDSVEVHQLRGSLRLSQQRNDEARDSLRRAVELTHSLGEEYQPTLNSKVELGKLLMQVDATDAFRFLLEVLQFDDSNAYVWFLLGESARLRKRYHDAARLLKHSRIRASAMSDSAEALGDIDKAIMVLVEEMGGTDAVMAIPNMDHPNPIALLEPEEDGDEDEKEAEWEPASDDDDNNDA</sequence>
<dbReference type="InterPro" id="IPR011990">
    <property type="entry name" value="TPR-like_helical_dom_sf"/>
</dbReference>
<evidence type="ECO:0008006" key="4">
    <source>
        <dbReference type="Google" id="ProtNLM"/>
    </source>
</evidence>
<name>A0A0S4J0K8_BODSA</name>
<dbReference type="SUPFAM" id="SSF48452">
    <property type="entry name" value="TPR-like"/>
    <property type="match status" value="1"/>
</dbReference>
<organism evidence="2 3">
    <name type="scientific">Bodo saltans</name>
    <name type="common">Flagellated protozoan</name>
    <dbReference type="NCBI Taxonomy" id="75058"/>
    <lineage>
        <taxon>Eukaryota</taxon>
        <taxon>Discoba</taxon>
        <taxon>Euglenozoa</taxon>
        <taxon>Kinetoplastea</taxon>
        <taxon>Metakinetoplastina</taxon>
        <taxon>Eubodonida</taxon>
        <taxon>Bodonidae</taxon>
        <taxon>Bodo</taxon>
    </lineage>
</organism>
<dbReference type="CDD" id="cd24142">
    <property type="entry name" value="ACL4-like"/>
    <property type="match status" value="1"/>
</dbReference>
<dbReference type="Proteomes" id="UP000051952">
    <property type="component" value="Unassembled WGS sequence"/>
</dbReference>
<dbReference type="VEuPathDB" id="TriTrypDB:BSAL_05270"/>
<dbReference type="OrthoDB" id="1914839at2759"/>
<dbReference type="OMA" id="PYVWFLL"/>
<accession>A0A0S4J0K8</accession>
<feature type="region of interest" description="Disordered" evidence="1">
    <location>
        <begin position="304"/>
        <end position="339"/>
    </location>
</feature>
<proteinExistence type="predicted"/>
<reference evidence="3" key="1">
    <citation type="submission" date="2015-09" db="EMBL/GenBank/DDBJ databases">
        <authorList>
            <consortium name="Pathogen Informatics"/>
        </authorList>
    </citation>
    <scope>NUCLEOTIDE SEQUENCE [LARGE SCALE GENOMIC DNA]</scope>
    <source>
        <strain evidence="3">Lake Konstanz</strain>
    </source>
</reference>
<feature type="compositionally biased region" description="Acidic residues" evidence="1">
    <location>
        <begin position="313"/>
        <end position="339"/>
    </location>
</feature>